<dbReference type="EMBL" id="HBIJ01008775">
    <property type="protein sequence ID" value="CAE0365450.1"/>
    <property type="molecule type" value="Transcribed_RNA"/>
</dbReference>
<dbReference type="PANTHER" id="PTHR23505">
    <property type="entry name" value="SPINSTER"/>
    <property type="match status" value="1"/>
</dbReference>
<evidence type="ECO:0000259" key="8">
    <source>
        <dbReference type="PROSITE" id="PS50850"/>
    </source>
</evidence>
<dbReference type="InterPro" id="IPR036259">
    <property type="entry name" value="MFS_trans_sf"/>
</dbReference>
<sequence>MKTTKSEPGQVLLALAAMYASNQWCRAVLFSTVNFGSSDGFRFLNVGVGLSESEYALLSTIAFNALFSAASLAAGVLVDRVDPRLASAVACGIWSLATSALGCANSLTQVALLRGVQGLAMAVTAPAGYALLARTFSPAKLATANSNYATAVSIGGALASASVILDEGLGWRNTFILTGAIGMITAILAGTTLLYAAPSTKEKKVESSAIINNTAIWNLGGGFGTIAILFATALRFCAGFSIAVFAIPVFRSFFPDRAADFGVSYGIVVALCGSASALLGGRLADALALQYTKLLPWPFCRNPNAARALVPCLGSLFAAPLWLVAVQQSHNLQFALFCLGLEFLFAECWIGTTTSLLAGQVNPESRGKAQGTFTASTLIGNGAPIAIGYAIENKILFQGDLVSIVNTAVVGSYLSSALAFVLVALLVKTNTAHSSSLETKSD</sequence>
<evidence type="ECO:0000256" key="3">
    <source>
        <dbReference type="ARBA" id="ARBA00022692"/>
    </source>
</evidence>
<evidence type="ECO:0000256" key="4">
    <source>
        <dbReference type="ARBA" id="ARBA00022989"/>
    </source>
</evidence>
<keyword evidence="5 7" id="KW-0472">Membrane</keyword>
<feature type="transmembrane region" description="Helical" evidence="7">
    <location>
        <begin position="262"/>
        <end position="284"/>
    </location>
</feature>
<dbReference type="PROSITE" id="PS50850">
    <property type="entry name" value="MFS"/>
    <property type="match status" value="1"/>
</dbReference>
<feature type="domain" description="Major facilitator superfamily (MFS) profile" evidence="8">
    <location>
        <begin position="11"/>
        <end position="431"/>
    </location>
</feature>
<dbReference type="Pfam" id="PF07690">
    <property type="entry name" value="MFS_1"/>
    <property type="match status" value="1"/>
</dbReference>
<name>A0A7S3NJV7_9STRA</name>
<organism evidence="9">
    <name type="scientific">Aureoumbra lagunensis</name>
    <dbReference type="NCBI Taxonomy" id="44058"/>
    <lineage>
        <taxon>Eukaryota</taxon>
        <taxon>Sar</taxon>
        <taxon>Stramenopiles</taxon>
        <taxon>Ochrophyta</taxon>
        <taxon>Pelagophyceae</taxon>
        <taxon>Pelagomonadales</taxon>
        <taxon>Aureoumbra</taxon>
    </lineage>
</organism>
<feature type="transmembrane region" description="Helical" evidence="7">
    <location>
        <begin position="85"/>
        <end position="107"/>
    </location>
</feature>
<comment type="subcellular location">
    <subcellularLocation>
        <location evidence="1">Membrane</location>
        <topology evidence="1">Multi-pass membrane protein</topology>
    </subcellularLocation>
</comment>
<evidence type="ECO:0000256" key="5">
    <source>
        <dbReference type="ARBA" id="ARBA00023136"/>
    </source>
</evidence>
<feature type="transmembrane region" description="Helical" evidence="7">
    <location>
        <begin position="148"/>
        <end position="165"/>
    </location>
</feature>
<dbReference type="InterPro" id="IPR044770">
    <property type="entry name" value="MFS_spinster-like"/>
</dbReference>
<evidence type="ECO:0000256" key="1">
    <source>
        <dbReference type="ARBA" id="ARBA00004141"/>
    </source>
</evidence>
<reference evidence="9" key="1">
    <citation type="submission" date="2021-01" db="EMBL/GenBank/DDBJ databases">
        <authorList>
            <person name="Corre E."/>
            <person name="Pelletier E."/>
            <person name="Niang G."/>
            <person name="Scheremetjew M."/>
            <person name="Finn R."/>
            <person name="Kale V."/>
            <person name="Holt S."/>
            <person name="Cochrane G."/>
            <person name="Meng A."/>
            <person name="Brown T."/>
            <person name="Cohen L."/>
        </authorList>
    </citation>
    <scope>NUCLEOTIDE SEQUENCE</scope>
    <source>
        <strain evidence="9">CCMP1510</strain>
    </source>
</reference>
<evidence type="ECO:0000256" key="6">
    <source>
        <dbReference type="ARBA" id="ARBA00024338"/>
    </source>
</evidence>
<feature type="transmembrane region" description="Helical" evidence="7">
    <location>
        <begin position="55"/>
        <end position="78"/>
    </location>
</feature>
<protein>
    <recommendedName>
        <fullName evidence="8">Major facilitator superfamily (MFS) profile domain-containing protein</fullName>
    </recommendedName>
</protein>
<evidence type="ECO:0000256" key="7">
    <source>
        <dbReference type="SAM" id="Phobius"/>
    </source>
</evidence>
<feature type="transmembrane region" description="Helical" evidence="7">
    <location>
        <begin position="119"/>
        <end position="136"/>
    </location>
</feature>
<feature type="transmembrane region" description="Helical" evidence="7">
    <location>
        <begin position="371"/>
        <end position="391"/>
    </location>
</feature>
<proteinExistence type="inferred from homology"/>
<feature type="transmembrane region" description="Helical" evidence="7">
    <location>
        <begin position="403"/>
        <end position="427"/>
    </location>
</feature>
<dbReference type="PANTHER" id="PTHR23505:SF79">
    <property type="entry name" value="PROTEIN SPINSTER"/>
    <property type="match status" value="1"/>
</dbReference>
<keyword evidence="4 7" id="KW-1133">Transmembrane helix</keyword>
<dbReference type="GO" id="GO:0022857">
    <property type="term" value="F:transmembrane transporter activity"/>
    <property type="evidence" value="ECO:0007669"/>
    <property type="project" value="InterPro"/>
</dbReference>
<accession>A0A7S3NJV7</accession>
<dbReference type="Gene3D" id="1.20.1250.20">
    <property type="entry name" value="MFS general substrate transporter like domains"/>
    <property type="match status" value="1"/>
</dbReference>
<evidence type="ECO:0000313" key="9">
    <source>
        <dbReference type="EMBL" id="CAE0365450.1"/>
    </source>
</evidence>
<evidence type="ECO:0000256" key="2">
    <source>
        <dbReference type="ARBA" id="ARBA00022448"/>
    </source>
</evidence>
<feature type="transmembrane region" description="Helical" evidence="7">
    <location>
        <begin position="171"/>
        <end position="196"/>
    </location>
</feature>
<dbReference type="InterPro" id="IPR011701">
    <property type="entry name" value="MFS"/>
</dbReference>
<comment type="similarity">
    <text evidence="6">Belongs to the major facilitator superfamily. Spinster (TC 2.A.1.49) family.</text>
</comment>
<gene>
    <name evidence="9" type="ORF">ALAG00032_LOCUS6193</name>
</gene>
<feature type="transmembrane region" description="Helical" evidence="7">
    <location>
        <begin position="305"/>
        <end position="326"/>
    </location>
</feature>
<dbReference type="SUPFAM" id="SSF103473">
    <property type="entry name" value="MFS general substrate transporter"/>
    <property type="match status" value="1"/>
</dbReference>
<dbReference type="InterPro" id="IPR020846">
    <property type="entry name" value="MFS_dom"/>
</dbReference>
<keyword evidence="3 7" id="KW-0812">Transmembrane</keyword>
<feature type="transmembrane region" description="Helical" evidence="7">
    <location>
        <begin position="217"/>
        <end position="250"/>
    </location>
</feature>
<keyword evidence="2" id="KW-0813">Transport</keyword>
<feature type="transmembrane region" description="Helical" evidence="7">
    <location>
        <begin position="332"/>
        <end position="359"/>
    </location>
</feature>
<dbReference type="GO" id="GO:0016020">
    <property type="term" value="C:membrane"/>
    <property type="evidence" value="ECO:0007669"/>
    <property type="project" value="UniProtKB-SubCell"/>
</dbReference>
<dbReference type="AlphaFoldDB" id="A0A7S3NJV7"/>